<comment type="similarity">
    <text evidence="2">Belongs to the glycosyltransferase 2 family.</text>
</comment>
<dbReference type="AlphaFoldDB" id="A0AAE3VAP1"/>
<dbReference type="EMBL" id="JAUSTO010000008">
    <property type="protein sequence ID" value="MDQ0152794.1"/>
    <property type="molecule type" value="Genomic_DNA"/>
</dbReference>
<evidence type="ECO:0000313" key="7">
    <source>
        <dbReference type="Proteomes" id="UP001241537"/>
    </source>
</evidence>
<evidence type="ECO:0000256" key="3">
    <source>
        <dbReference type="ARBA" id="ARBA00022676"/>
    </source>
</evidence>
<evidence type="ECO:0000256" key="2">
    <source>
        <dbReference type="ARBA" id="ARBA00006739"/>
    </source>
</evidence>
<dbReference type="Pfam" id="PF00535">
    <property type="entry name" value="Glycos_transf_2"/>
    <property type="match status" value="1"/>
</dbReference>
<reference evidence="6" key="1">
    <citation type="submission" date="2023-07" db="EMBL/GenBank/DDBJ databases">
        <title>Genomic Encyclopedia of Type Strains, Phase IV (KMG-IV): sequencing the most valuable type-strain genomes for metagenomic binning, comparative biology and taxonomic classification.</title>
        <authorList>
            <person name="Goeker M."/>
        </authorList>
    </citation>
    <scope>NUCLEOTIDE SEQUENCE</scope>
    <source>
        <strain evidence="6">DSM 19659</strain>
    </source>
</reference>
<organism evidence="6 7">
    <name type="scientific">Moryella indoligenes</name>
    <dbReference type="NCBI Taxonomy" id="371674"/>
    <lineage>
        <taxon>Bacteria</taxon>
        <taxon>Bacillati</taxon>
        <taxon>Bacillota</taxon>
        <taxon>Clostridia</taxon>
        <taxon>Lachnospirales</taxon>
        <taxon>Lachnospiraceae</taxon>
        <taxon>Moryella</taxon>
    </lineage>
</organism>
<comment type="caution">
    <text evidence="6">The sequence shown here is derived from an EMBL/GenBank/DDBJ whole genome shotgun (WGS) entry which is preliminary data.</text>
</comment>
<dbReference type="Gene3D" id="3.90.550.10">
    <property type="entry name" value="Spore Coat Polysaccharide Biosynthesis Protein SpsA, Chain A"/>
    <property type="match status" value="1"/>
</dbReference>
<gene>
    <name evidence="6" type="ORF">J2S20_001492</name>
</gene>
<feature type="domain" description="Glycosyltransferase 2-like" evidence="5">
    <location>
        <begin position="6"/>
        <end position="117"/>
    </location>
</feature>
<dbReference type="InterPro" id="IPR029044">
    <property type="entry name" value="Nucleotide-diphossugar_trans"/>
</dbReference>
<evidence type="ECO:0000256" key="4">
    <source>
        <dbReference type="ARBA" id="ARBA00022679"/>
    </source>
</evidence>
<keyword evidence="4" id="KW-0808">Transferase</keyword>
<dbReference type="RefSeq" id="WP_307254676.1">
    <property type="nucleotide sequence ID" value="NZ_JAUSTO010000008.1"/>
</dbReference>
<accession>A0AAE3VAP1</accession>
<dbReference type="InterPro" id="IPR001173">
    <property type="entry name" value="Glyco_trans_2-like"/>
</dbReference>
<protein>
    <submittedName>
        <fullName evidence="6">GT2 family glycosyltransferase</fullName>
    </submittedName>
</protein>
<evidence type="ECO:0000256" key="1">
    <source>
        <dbReference type="ARBA" id="ARBA00004776"/>
    </source>
</evidence>
<dbReference type="GO" id="GO:0016757">
    <property type="term" value="F:glycosyltransferase activity"/>
    <property type="evidence" value="ECO:0007669"/>
    <property type="project" value="UniProtKB-KW"/>
</dbReference>
<comment type="pathway">
    <text evidence="1">Cell wall biogenesis; cell wall polysaccharide biosynthesis.</text>
</comment>
<dbReference type="PANTHER" id="PTHR43179">
    <property type="entry name" value="RHAMNOSYLTRANSFERASE WBBL"/>
    <property type="match status" value="1"/>
</dbReference>
<dbReference type="SUPFAM" id="SSF53448">
    <property type="entry name" value="Nucleotide-diphospho-sugar transferases"/>
    <property type="match status" value="1"/>
</dbReference>
<dbReference type="Proteomes" id="UP001241537">
    <property type="component" value="Unassembled WGS sequence"/>
</dbReference>
<sequence>MRTVCVIVNYNDADTTIAQIERIREYKSLDAVIVVDNASTDASALRLRSMVRDKVIFVTAEKNGGYGAGNNLGIRYASEVLRAERALIANPDAEFTDACVAALTETMERHPELAALAPVQQNPSLPAEAGIPGSRQNVLSGAAAWPLRPWLYDLLESGPLMRRIFAHILHYPRWRYIGRELVHVDCVPGSLLMVDIDKFRQSGGYDEEIFLYEEEYVLGWKLRFHGFRTGLLMTEHYLHRHAVSIRRSYQRLLERQRLREAATLQYYRRYLEVSGAQLLVTRLFHAVVKLEARFLGRFL</sequence>
<dbReference type="PANTHER" id="PTHR43179:SF12">
    <property type="entry name" value="GALACTOFURANOSYLTRANSFERASE GLFT2"/>
    <property type="match status" value="1"/>
</dbReference>
<keyword evidence="7" id="KW-1185">Reference proteome</keyword>
<keyword evidence="3" id="KW-0328">Glycosyltransferase</keyword>
<evidence type="ECO:0000259" key="5">
    <source>
        <dbReference type="Pfam" id="PF00535"/>
    </source>
</evidence>
<evidence type="ECO:0000313" key="6">
    <source>
        <dbReference type="EMBL" id="MDQ0152794.1"/>
    </source>
</evidence>
<name>A0AAE3VAP1_9FIRM</name>
<proteinExistence type="inferred from homology"/>